<comment type="caution">
    <text evidence="2">The sequence shown here is derived from an EMBL/GenBank/DDBJ whole genome shotgun (WGS) entry which is preliminary data.</text>
</comment>
<feature type="compositionally biased region" description="Basic and acidic residues" evidence="1">
    <location>
        <begin position="268"/>
        <end position="277"/>
    </location>
</feature>
<dbReference type="AlphaFoldDB" id="A0AAD6FHV2"/>
<dbReference type="EMBL" id="JAPTMU010000011">
    <property type="protein sequence ID" value="KAJ4935417.1"/>
    <property type="molecule type" value="Genomic_DNA"/>
</dbReference>
<gene>
    <name evidence="2" type="ORF">JOQ06_016950</name>
</gene>
<sequence>MPSSSGVKCKSKQKNTSHEHGVISKTARDEGHGGVGIRRKSATPRLTGRYTPGLLEVMEDTAVNAIGAELAPSDELQGDCEDWDDRAMTDVDEPEMAIEVTELLMGQKQPKIPTISGITTPVTQPRVKRYQDPSNREVLSRFMCHDLRTANRYDASNPAVKEALGIRYMFQQSFAQATMDAQAEARIEPEAAGPSTAPAPKPERKPKAKRKTSSAPAQRKAGRAPAHCPEFSSSSSSDDELTLVYQDTTSDPSEDEADAEFQAGLLERANKREKEPNETLLDSADDDSDSPLESTCLSKTLQKQSR</sequence>
<reference evidence="2" key="1">
    <citation type="submission" date="2022-11" db="EMBL/GenBank/DDBJ databases">
        <title>Chromosome-level genome of Pogonophryne albipinna.</title>
        <authorList>
            <person name="Jo E."/>
        </authorList>
    </citation>
    <scope>NUCLEOTIDE SEQUENCE</scope>
    <source>
        <strain evidence="2">SGF0006</strain>
        <tissue evidence="2">Muscle</tissue>
    </source>
</reference>
<evidence type="ECO:0000313" key="2">
    <source>
        <dbReference type="EMBL" id="KAJ4935417.1"/>
    </source>
</evidence>
<feature type="compositionally biased region" description="Basic and acidic residues" evidence="1">
    <location>
        <begin position="16"/>
        <end position="32"/>
    </location>
</feature>
<organism evidence="2 3">
    <name type="scientific">Pogonophryne albipinna</name>
    <dbReference type="NCBI Taxonomy" id="1090488"/>
    <lineage>
        <taxon>Eukaryota</taxon>
        <taxon>Metazoa</taxon>
        <taxon>Chordata</taxon>
        <taxon>Craniata</taxon>
        <taxon>Vertebrata</taxon>
        <taxon>Euteleostomi</taxon>
        <taxon>Actinopterygii</taxon>
        <taxon>Neopterygii</taxon>
        <taxon>Teleostei</taxon>
        <taxon>Neoteleostei</taxon>
        <taxon>Acanthomorphata</taxon>
        <taxon>Eupercaria</taxon>
        <taxon>Perciformes</taxon>
        <taxon>Notothenioidei</taxon>
        <taxon>Pogonophryne</taxon>
    </lineage>
</organism>
<feature type="region of interest" description="Disordered" evidence="1">
    <location>
        <begin position="189"/>
        <end position="306"/>
    </location>
</feature>
<protein>
    <submittedName>
        <fullName evidence="2">Uncharacterized protein</fullName>
    </submittedName>
</protein>
<proteinExistence type="predicted"/>
<feature type="region of interest" description="Disordered" evidence="1">
    <location>
        <begin position="1"/>
        <end position="48"/>
    </location>
</feature>
<dbReference type="Proteomes" id="UP001219934">
    <property type="component" value="Unassembled WGS sequence"/>
</dbReference>
<evidence type="ECO:0000313" key="3">
    <source>
        <dbReference type="Proteomes" id="UP001219934"/>
    </source>
</evidence>
<feature type="compositionally biased region" description="Polar residues" evidence="1">
    <location>
        <begin position="291"/>
        <end position="306"/>
    </location>
</feature>
<name>A0AAD6FHV2_9TELE</name>
<keyword evidence="3" id="KW-1185">Reference proteome</keyword>
<accession>A0AAD6FHV2</accession>
<evidence type="ECO:0000256" key="1">
    <source>
        <dbReference type="SAM" id="MobiDB-lite"/>
    </source>
</evidence>